<comment type="similarity">
    <text evidence="2">Belongs to the small GTPase superfamily. Rab family.</text>
</comment>
<evidence type="ECO:0000256" key="9">
    <source>
        <dbReference type="ARBA" id="ARBA00023288"/>
    </source>
</evidence>
<evidence type="ECO:0000313" key="13">
    <source>
        <dbReference type="Proteomes" id="UP000515788"/>
    </source>
</evidence>
<dbReference type="InterPro" id="IPR001806">
    <property type="entry name" value="Small_GTPase"/>
</dbReference>
<evidence type="ECO:0000313" key="12">
    <source>
        <dbReference type="EMBL" id="QLL33846.1"/>
    </source>
</evidence>
<dbReference type="GO" id="GO:0016192">
    <property type="term" value="P:vesicle-mediated transport"/>
    <property type="evidence" value="ECO:0007669"/>
    <property type="project" value="UniProtKB-ARBA"/>
</dbReference>
<evidence type="ECO:0000256" key="4">
    <source>
        <dbReference type="ARBA" id="ARBA00022475"/>
    </source>
</evidence>
<keyword evidence="5" id="KW-0547">Nucleotide-binding</keyword>
<dbReference type="GO" id="GO:0005886">
    <property type="term" value="C:plasma membrane"/>
    <property type="evidence" value="ECO:0007669"/>
    <property type="project" value="UniProtKB-SubCell"/>
</dbReference>
<dbReference type="SMART" id="SM00176">
    <property type="entry name" value="RAN"/>
    <property type="match status" value="1"/>
</dbReference>
<evidence type="ECO:0000256" key="5">
    <source>
        <dbReference type="ARBA" id="ARBA00022741"/>
    </source>
</evidence>
<dbReference type="OrthoDB" id="63533at2759"/>
<dbReference type="GeneID" id="59327061"/>
<keyword evidence="7" id="KW-0342">GTP-binding</keyword>
<dbReference type="PROSITE" id="PS51419">
    <property type="entry name" value="RAB"/>
    <property type="match status" value="1"/>
</dbReference>
<dbReference type="AlphaFoldDB" id="A0A7G3ZK10"/>
<sequence>MDCNSSGRSGNRVMLQFKLVLLGDSSVGKSSIVYRFVKDSFDEFRESTIGAAFLSQTIKISGSSEQSETVIKFEIWDTAGQERYKSLAPMYYRNANAALVVYDVTQQDSLTKARAWVNELKNKVGDEDLVICLVGNKIDLCDGDEDKRAVETGEARDYAAEQSLLFYEVSAKTGSGVRQIFESIGEKLYETKKDELAAARNRQMGSSKDQVNVQLQRPSTNDPTSCCY</sequence>
<evidence type="ECO:0008006" key="14">
    <source>
        <dbReference type="Google" id="ProtNLM"/>
    </source>
</evidence>
<dbReference type="RefSeq" id="XP_037140520.1">
    <property type="nucleotide sequence ID" value="XM_037284624.1"/>
</dbReference>
<keyword evidence="13" id="KW-1185">Reference proteome</keyword>
<dbReference type="PROSITE" id="PS51421">
    <property type="entry name" value="RAS"/>
    <property type="match status" value="1"/>
</dbReference>
<evidence type="ECO:0000256" key="6">
    <source>
        <dbReference type="ARBA" id="ARBA00022927"/>
    </source>
</evidence>
<evidence type="ECO:0000256" key="7">
    <source>
        <dbReference type="ARBA" id="ARBA00023134"/>
    </source>
</evidence>
<evidence type="ECO:0000256" key="1">
    <source>
        <dbReference type="ARBA" id="ARBA00004342"/>
    </source>
</evidence>
<dbReference type="InterPro" id="IPR027417">
    <property type="entry name" value="P-loop_NTPase"/>
</dbReference>
<proteinExistence type="inferred from homology"/>
<dbReference type="NCBIfam" id="TIGR00231">
    <property type="entry name" value="small_GTP"/>
    <property type="match status" value="1"/>
</dbReference>
<protein>
    <recommendedName>
        <fullName evidence="14">GTP-binding protein YPT52</fullName>
    </recommendedName>
</protein>
<dbReference type="SMART" id="SM00173">
    <property type="entry name" value="RAS"/>
    <property type="match status" value="1"/>
</dbReference>
<dbReference type="PRINTS" id="PR00449">
    <property type="entry name" value="RASTRNSFRMNG"/>
</dbReference>
<dbReference type="KEGG" id="tgb:HG536_0F01710"/>
<dbReference type="FunFam" id="3.40.50.300:FF:000464">
    <property type="entry name" value="GTP-binding protein ypt5"/>
    <property type="match status" value="1"/>
</dbReference>
<keyword evidence="4" id="KW-1003">Cell membrane</keyword>
<name>A0A7G3ZK10_9SACH</name>
<dbReference type="GO" id="GO:0005768">
    <property type="term" value="C:endosome"/>
    <property type="evidence" value="ECO:0007669"/>
    <property type="project" value="UniProtKB-ARBA"/>
</dbReference>
<evidence type="ECO:0000256" key="2">
    <source>
        <dbReference type="ARBA" id="ARBA00006270"/>
    </source>
</evidence>
<dbReference type="Pfam" id="PF00071">
    <property type="entry name" value="Ras"/>
    <property type="match status" value="1"/>
</dbReference>
<dbReference type="InterPro" id="IPR005225">
    <property type="entry name" value="Small_GTP-bd"/>
</dbReference>
<evidence type="ECO:0000256" key="3">
    <source>
        <dbReference type="ARBA" id="ARBA00022448"/>
    </source>
</evidence>
<keyword evidence="10" id="KW-0636">Prenylation</keyword>
<dbReference type="GO" id="GO:0015031">
    <property type="term" value="P:protein transport"/>
    <property type="evidence" value="ECO:0007669"/>
    <property type="project" value="UniProtKB-KW"/>
</dbReference>
<accession>A0A7G3ZK10</accession>
<evidence type="ECO:0000256" key="10">
    <source>
        <dbReference type="ARBA" id="ARBA00023289"/>
    </source>
</evidence>
<organism evidence="12 13">
    <name type="scientific">Torulaspora globosa</name>
    <dbReference type="NCBI Taxonomy" id="48254"/>
    <lineage>
        <taxon>Eukaryota</taxon>
        <taxon>Fungi</taxon>
        <taxon>Dikarya</taxon>
        <taxon>Ascomycota</taxon>
        <taxon>Saccharomycotina</taxon>
        <taxon>Saccharomycetes</taxon>
        <taxon>Saccharomycetales</taxon>
        <taxon>Saccharomycetaceae</taxon>
        <taxon>Torulaspora</taxon>
    </lineage>
</organism>
<keyword evidence="9" id="KW-0449">Lipoprotein</keyword>
<evidence type="ECO:0000256" key="11">
    <source>
        <dbReference type="SAM" id="MobiDB-lite"/>
    </source>
</evidence>
<reference evidence="12 13" key="1">
    <citation type="submission" date="2020-06" db="EMBL/GenBank/DDBJ databases">
        <title>The yeast mating-type switching endonuclease HO is a domesticated member of an unorthodox homing genetic element family.</title>
        <authorList>
            <person name="Coughlan A.Y."/>
            <person name="Lombardi L."/>
            <person name="Braun-Galleani S."/>
            <person name="Martos A.R."/>
            <person name="Galeote V."/>
            <person name="Bigey F."/>
            <person name="Dequin S."/>
            <person name="Byrne K.P."/>
            <person name="Wolfe K.H."/>
        </authorList>
    </citation>
    <scope>NUCLEOTIDE SEQUENCE [LARGE SCALE GENOMIC DNA]</scope>
    <source>
        <strain evidence="12 13">CBS764</strain>
    </source>
</reference>
<dbReference type="EMBL" id="CP059251">
    <property type="protein sequence ID" value="QLL33846.1"/>
    <property type="molecule type" value="Genomic_DNA"/>
</dbReference>
<dbReference type="GO" id="GO:0005525">
    <property type="term" value="F:GTP binding"/>
    <property type="evidence" value="ECO:0007669"/>
    <property type="project" value="UniProtKB-KW"/>
</dbReference>
<evidence type="ECO:0000256" key="8">
    <source>
        <dbReference type="ARBA" id="ARBA00023136"/>
    </source>
</evidence>
<comment type="subcellular location">
    <subcellularLocation>
        <location evidence="1">Cell membrane</location>
        <topology evidence="1">Lipid-anchor</topology>
        <orientation evidence="1">Cytoplasmic side</orientation>
    </subcellularLocation>
</comment>
<dbReference type="GO" id="GO:0003924">
    <property type="term" value="F:GTPase activity"/>
    <property type="evidence" value="ECO:0007669"/>
    <property type="project" value="InterPro"/>
</dbReference>
<dbReference type="PANTHER" id="PTHR47978">
    <property type="match status" value="1"/>
</dbReference>
<dbReference type="Gene3D" id="3.40.50.300">
    <property type="entry name" value="P-loop containing nucleotide triphosphate hydrolases"/>
    <property type="match status" value="1"/>
</dbReference>
<feature type="region of interest" description="Disordered" evidence="11">
    <location>
        <begin position="201"/>
        <end position="228"/>
    </location>
</feature>
<dbReference type="GO" id="GO:0016050">
    <property type="term" value="P:vesicle organization"/>
    <property type="evidence" value="ECO:0007669"/>
    <property type="project" value="UniProtKB-ARBA"/>
</dbReference>
<gene>
    <name evidence="12" type="ORF">HG536_0F01710</name>
</gene>
<dbReference type="SMART" id="SM00175">
    <property type="entry name" value="RAB"/>
    <property type="match status" value="1"/>
</dbReference>
<keyword evidence="8" id="KW-0472">Membrane</keyword>
<keyword evidence="6" id="KW-0653">Protein transport</keyword>
<keyword evidence="3" id="KW-0813">Transport</keyword>
<dbReference type="CDD" id="cd01860">
    <property type="entry name" value="Rab5_related"/>
    <property type="match status" value="1"/>
</dbReference>
<dbReference type="SUPFAM" id="SSF52540">
    <property type="entry name" value="P-loop containing nucleoside triphosphate hydrolases"/>
    <property type="match status" value="1"/>
</dbReference>
<dbReference type="SMART" id="SM00174">
    <property type="entry name" value="RHO"/>
    <property type="match status" value="1"/>
</dbReference>
<feature type="compositionally biased region" description="Polar residues" evidence="11">
    <location>
        <begin position="203"/>
        <end position="228"/>
    </location>
</feature>
<dbReference type="Proteomes" id="UP000515788">
    <property type="component" value="Chromosome 6"/>
</dbReference>